<reference evidence="2 3" key="1">
    <citation type="journal article" date="2012" name="Genome Biol.">
        <title>Genome and low-iron response of an oceanic diatom adapted to chronic iron limitation.</title>
        <authorList>
            <person name="Lommer M."/>
            <person name="Specht M."/>
            <person name="Roy A.S."/>
            <person name="Kraemer L."/>
            <person name="Andreson R."/>
            <person name="Gutowska M.A."/>
            <person name="Wolf J."/>
            <person name="Bergner S.V."/>
            <person name="Schilhabel M.B."/>
            <person name="Klostermeier U.C."/>
            <person name="Beiko R.G."/>
            <person name="Rosenstiel P."/>
            <person name="Hippler M."/>
            <person name="Laroche J."/>
        </authorList>
    </citation>
    <scope>NUCLEOTIDE SEQUENCE [LARGE SCALE GENOMIC DNA]</scope>
    <source>
        <strain evidence="2 3">CCMP1005</strain>
    </source>
</reference>
<feature type="compositionally biased region" description="Basic and acidic residues" evidence="1">
    <location>
        <begin position="147"/>
        <end position="162"/>
    </location>
</feature>
<evidence type="ECO:0000313" key="3">
    <source>
        <dbReference type="Proteomes" id="UP000266841"/>
    </source>
</evidence>
<dbReference type="Proteomes" id="UP000266841">
    <property type="component" value="Unassembled WGS sequence"/>
</dbReference>
<gene>
    <name evidence="2" type="ORF">THAOC_34558</name>
</gene>
<evidence type="ECO:0000313" key="2">
    <source>
        <dbReference type="EMBL" id="EJK46760.1"/>
    </source>
</evidence>
<organism evidence="2 3">
    <name type="scientific">Thalassiosira oceanica</name>
    <name type="common">Marine diatom</name>
    <dbReference type="NCBI Taxonomy" id="159749"/>
    <lineage>
        <taxon>Eukaryota</taxon>
        <taxon>Sar</taxon>
        <taxon>Stramenopiles</taxon>
        <taxon>Ochrophyta</taxon>
        <taxon>Bacillariophyta</taxon>
        <taxon>Coscinodiscophyceae</taxon>
        <taxon>Thalassiosirophycidae</taxon>
        <taxon>Thalassiosirales</taxon>
        <taxon>Thalassiosiraceae</taxon>
        <taxon>Thalassiosira</taxon>
    </lineage>
</organism>
<comment type="caution">
    <text evidence="2">The sequence shown here is derived from an EMBL/GenBank/DDBJ whole genome shotgun (WGS) entry which is preliminary data.</text>
</comment>
<dbReference type="EMBL" id="AGNL01047554">
    <property type="protein sequence ID" value="EJK46760.1"/>
    <property type="molecule type" value="Genomic_DNA"/>
</dbReference>
<feature type="compositionally biased region" description="Low complexity" evidence="1">
    <location>
        <begin position="77"/>
        <end position="90"/>
    </location>
</feature>
<proteinExistence type="predicted"/>
<sequence length="334" mass="37234">MGNVRSRLMSTPESPDTPVPQPLPSSEVEGAGSGDRPAVAAVPPQSETPQPVTPSPDKVPGKQAAKSRPSRSRSSNRRSGSGSRNRAAAAVEPNERQNKRSPIRGNSEDGSRDSRAASNERQSKRSRIRGDSEDGSRDSRAASAVELEERQVKAKGSKDRSKDRHKAKRSGSRHKSQNFGHRCICSYGSCQELTRQLESVDHQFKRTLIQFNVPPSKYHDKWMPWLEALLRHLQVPEREKALYRGLEPGKKLWVAAHHFTPECVLLYFGEKTKLGVYKIRLGVKDARELLRDPLDPLDKDGKLGYMITPGYPIHEARRIIDGTRPERAPTASSE</sequence>
<accession>K0R3B8</accession>
<keyword evidence="3" id="KW-1185">Reference proteome</keyword>
<name>K0R3B8_THAOC</name>
<feature type="compositionally biased region" description="Basic residues" evidence="1">
    <location>
        <begin position="163"/>
        <end position="176"/>
    </location>
</feature>
<feature type="compositionally biased region" description="Basic and acidic residues" evidence="1">
    <location>
        <begin position="128"/>
        <end position="140"/>
    </location>
</feature>
<feature type="region of interest" description="Disordered" evidence="1">
    <location>
        <begin position="1"/>
        <end position="178"/>
    </location>
</feature>
<dbReference type="AlphaFoldDB" id="K0R3B8"/>
<feature type="compositionally biased region" description="Basic and acidic residues" evidence="1">
    <location>
        <begin position="106"/>
        <end position="115"/>
    </location>
</feature>
<evidence type="ECO:0000256" key="1">
    <source>
        <dbReference type="SAM" id="MobiDB-lite"/>
    </source>
</evidence>
<protein>
    <submittedName>
        <fullName evidence="2">Uncharacterized protein</fullName>
    </submittedName>
</protein>